<gene>
    <name evidence="8" type="ORF">BDA99DRAFT_513606</name>
</gene>
<evidence type="ECO:0000259" key="5">
    <source>
        <dbReference type="PROSITE" id="PS50090"/>
    </source>
</evidence>
<dbReference type="PROSITE" id="PS50090">
    <property type="entry name" value="MYB_LIKE"/>
    <property type="match status" value="9"/>
</dbReference>
<feature type="domain" description="HTH myb-type" evidence="7">
    <location>
        <begin position="91"/>
        <end position="136"/>
    </location>
</feature>
<keyword evidence="4" id="KW-0539">Nucleus</keyword>
<dbReference type="EMBL" id="JAIXMP010000017">
    <property type="protein sequence ID" value="KAI9259584.1"/>
    <property type="molecule type" value="Genomic_DNA"/>
</dbReference>
<keyword evidence="1" id="KW-0805">Transcription regulation</keyword>
<dbReference type="AlphaFoldDB" id="A0AAD5JY28"/>
<feature type="domain" description="Myb-like" evidence="5">
    <location>
        <begin position="202"/>
        <end position="252"/>
    </location>
</feature>
<feature type="domain" description="Myb-like" evidence="5">
    <location>
        <begin position="39"/>
        <end position="90"/>
    </location>
</feature>
<dbReference type="InterPro" id="IPR017884">
    <property type="entry name" value="SANT_dom"/>
</dbReference>
<dbReference type="Gene3D" id="1.10.10.60">
    <property type="entry name" value="Homeodomain-like"/>
    <property type="match status" value="9"/>
</dbReference>
<evidence type="ECO:0000313" key="8">
    <source>
        <dbReference type="EMBL" id="KAI9259584.1"/>
    </source>
</evidence>
<dbReference type="InterPro" id="IPR051575">
    <property type="entry name" value="Myb-like_DNA-bd"/>
</dbReference>
<feature type="domain" description="SANT" evidence="6">
    <location>
        <begin position="489"/>
        <end position="537"/>
    </location>
</feature>
<feature type="domain" description="HTH myb-type" evidence="7">
    <location>
        <begin position="592"/>
        <end position="648"/>
    </location>
</feature>
<accession>A0AAD5JY28</accession>
<evidence type="ECO:0000256" key="2">
    <source>
        <dbReference type="ARBA" id="ARBA00023125"/>
    </source>
</evidence>
<protein>
    <submittedName>
        <fullName evidence="8">Uncharacterized protein</fullName>
    </submittedName>
</protein>
<feature type="domain" description="Myb-like" evidence="5">
    <location>
        <begin position="588"/>
        <end position="644"/>
    </location>
</feature>
<dbReference type="GO" id="GO:0042795">
    <property type="term" value="P:snRNA transcription by RNA polymerase II"/>
    <property type="evidence" value="ECO:0007669"/>
    <property type="project" value="TreeGrafter"/>
</dbReference>
<feature type="domain" description="Myb-like" evidence="5">
    <location>
        <begin position="430"/>
        <end position="482"/>
    </location>
</feature>
<dbReference type="GO" id="GO:0000978">
    <property type="term" value="F:RNA polymerase II cis-regulatory region sequence-specific DNA binding"/>
    <property type="evidence" value="ECO:0007669"/>
    <property type="project" value="TreeGrafter"/>
</dbReference>
<feature type="domain" description="HTH myb-type" evidence="7">
    <location>
        <begin position="539"/>
        <end position="591"/>
    </location>
</feature>
<feature type="domain" description="Myb-like" evidence="5">
    <location>
        <begin position="535"/>
        <end position="587"/>
    </location>
</feature>
<dbReference type="InterPro" id="IPR009057">
    <property type="entry name" value="Homeodomain-like_sf"/>
</dbReference>
<dbReference type="GO" id="GO:0042796">
    <property type="term" value="P:snRNA transcription by RNA polymerase III"/>
    <property type="evidence" value="ECO:0007669"/>
    <property type="project" value="TreeGrafter"/>
</dbReference>
<keyword evidence="9" id="KW-1185">Reference proteome</keyword>
<feature type="domain" description="Myb-like" evidence="5">
    <location>
        <begin position="158"/>
        <end position="201"/>
    </location>
</feature>
<keyword evidence="3" id="KW-0804">Transcription</keyword>
<reference evidence="8" key="2">
    <citation type="submission" date="2023-02" db="EMBL/GenBank/DDBJ databases">
        <authorList>
            <consortium name="DOE Joint Genome Institute"/>
            <person name="Mondo S.J."/>
            <person name="Chang Y."/>
            <person name="Wang Y."/>
            <person name="Ahrendt S."/>
            <person name="Andreopoulos W."/>
            <person name="Barry K."/>
            <person name="Beard J."/>
            <person name="Benny G.L."/>
            <person name="Blankenship S."/>
            <person name="Bonito G."/>
            <person name="Cuomo C."/>
            <person name="Desiro A."/>
            <person name="Gervers K.A."/>
            <person name="Hundley H."/>
            <person name="Kuo A."/>
            <person name="LaButti K."/>
            <person name="Lang B.F."/>
            <person name="Lipzen A."/>
            <person name="O'Donnell K."/>
            <person name="Pangilinan J."/>
            <person name="Reynolds N."/>
            <person name="Sandor L."/>
            <person name="Smith M.W."/>
            <person name="Tsang A."/>
            <person name="Grigoriev I.V."/>
            <person name="Stajich J.E."/>
            <person name="Spatafora J.W."/>
        </authorList>
    </citation>
    <scope>NUCLEOTIDE SEQUENCE</scope>
    <source>
        <strain evidence="8">RSA 2281</strain>
    </source>
</reference>
<dbReference type="Pfam" id="PF00249">
    <property type="entry name" value="Myb_DNA-binding"/>
    <property type="match status" value="2"/>
</dbReference>
<dbReference type="PROSITE" id="PS51294">
    <property type="entry name" value="HTH_MYB"/>
    <property type="match status" value="5"/>
</dbReference>
<evidence type="ECO:0000256" key="1">
    <source>
        <dbReference type="ARBA" id="ARBA00023015"/>
    </source>
</evidence>
<feature type="domain" description="HTH myb-type" evidence="7">
    <location>
        <begin position="202"/>
        <end position="256"/>
    </location>
</feature>
<dbReference type="Pfam" id="PF13921">
    <property type="entry name" value="Myb_DNA-bind_6"/>
    <property type="match status" value="3"/>
</dbReference>
<name>A0AAD5JY28_9FUNG</name>
<dbReference type="Proteomes" id="UP001209540">
    <property type="component" value="Unassembled WGS sequence"/>
</dbReference>
<keyword evidence="2" id="KW-0238">DNA-binding</keyword>
<reference evidence="8" key="1">
    <citation type="journal article" date="2022" name="IScience">
        <title>Evolution of zygomycete secretomes and the origins of terrestrial fungal ecologies.</title>
        <authorList>
            <person name="Chang Y."/>
            <person name="Wang Y."/>
            <person name="Mondo S."/>
            <person name="Ahrendt S."/>
            <person name="Andreopoulos W."/>
            <person name="Barry K."/>
            <person name="Beard J."/>
            <person name="Benny G.L."/>
            <person name="Blankenship S."/>
            <person name="Bonito G."/>
            <person name="Cuomo C."/>
            <person name="Desiro A."/>
            <person name="Gervers K.A."/>
            <person name="Hundley H."/>
            <person name="Kuo A."/>
            <person name="LaButti K."/>
            <person name="Lang B.F."/>
            <person name="Lipzen A."/>
            <person name="O'Donnell K."/>
            <person name="Pangilinan J."/>
            <person name="Reynolds N."/>
            <person name="Sandor L."/>
            <person name="Smith M.E."/>
            <person name="Tsang A."/>
            <person name="Grigoriev I.V."/>
            <person name="Stajich J.E."/>
            <person name="Spatafora J.W."/>
        </authorList>
    </citation>
    <scope>NUCLEOTIDE SEQUENCE</scope>
    <source>
        <strain evidence="8">RSA 2281</strain>
    </source>
</reference>
<sequence>MLHAFRNALFPLSKLTHRPIFLRITNRFSKHVYNLHTSTPFYLKSSWEPWEDTLIQDFIAQNGNKYTEIVEHCLPHRTVSGVEQRWTEFLNPDLKRGGFSKQELEALRRAVTDLGEGHWTMISKDYLPQRSPRAIRYAYYYHCAPLRYQQQRGKMKFWTAEEDKLLLQGYQEFGRQWIKINRKYLPHRSNVGIRDRYDEKLDPAVKTDRWSESEYDLLLRRHIMYGEDWIKIAEGLDGRTPRACQRKWFQKVEPSLNNNNTLNSNITMNKHVSNRNNWSFKETKLFWHLACAHDCHWPRVAKIIGRDRISCSHKFYYDIHAMQPLLISDEDKINDEHDESNLKQRSNETVLEWKRRIASRMRDWVDSNYTLDTDPAGALVVTGGCDWTEDEIEKLKTLTMNMQRIHWRKIAAKVGKSAHRCRSKYIELQKPKVHRERWSTKEDEQLLTLIDRYGMHWENIAKEMKGTERSISQCKYRWHHKLKYKNQHIIEGRFNQQEKMLVREGVHMFGNNWNAIAKTYLPNRTPGQCMRWWKQYGQNTGNWTQEEDDKLRFAIQTFGEKSAWKDVADLVLTRTPSQCRNRWLRTLSPDIKRGLWSQEEQIRLAELVQTFKDQSTFVDWHKVAEELATGRTSWACKDKYQYMVQTGNQYGLRYRSNKGKL</sequence>
<dbReference type="PANTHER" id="PTHR46621:SF1">
    <property type="entry name" value="SNRNA-ACTIVATING PROTEIN COMPLEX SUBUNIT 4"/>
    <property type="match status" value="1"/>
</dbReference>
<dbReference type="InterPro" id="IPR001005">
    <property type="entry name" value="SANT/Myb"/>
</dbReference>
<feature type="domain" description="Myb-like" evidence="5">
    <location>
        <begin position="387"/>
        <end position="429"/>
    </location>
</feature>
<dbReference type="PANTHER" id="PTHR46621">
    <property type="entry name" value="SNRNA-ACTIVATING PROTEIN COMPLEX SUBUNIT 4"/>
    <property type="match status" value="1"/>
</dbReference>
<evidence type="ECO:0000259" key="7">
    <source>
        <dbReference type="PROSITE" id="PS51294"/>
    </source>
</evidence>
<dbReference type="PROSITE" id="PS51293">
    <property type="entry name" value="SANT"/>
    <property type="match status" value="1"/>
</dbReference>
<evidence type="ECO:0000256" key="4">
    <source>
        <dbReference type="ARBA" id="ARBA00023242"/>
    </source>
</evidence>
<feature type="domain" description="Myb-like" evidence="5">
    <location>
        <begin position="91"/>
        <end position="143"/>
    </location>
</feature>
<dbReference type="InterPro" id="IPR017930">
    <property type="entry name" value="Myb_dom"/>
</dbReference>
<comment type="caution">
    <text evidence="8">The sequence shown here is derived from an EMBL/GenBank/DDBJ whole genome shotgun (WGS) entry which is preliminary data.</text>
</comment>
<dbReference type="GO" id="GO:0019185">
    <property type="term" value="C:snRNA-activating protein complex"/>
    <property type="evidence" value="ECO:0007669"/>
    <property type="project" value="TreeGrafter"/>
</dbReference>
<dbReference type="SUPFAM" id="SSF46689">
    <property type="entry name" value="Homeodomain-like"/>
    <property type="match status" value="5"/>
</dbReference>
<evidence type="ECO:0000256" key="3">
    <source>
        <dbReference type="ARBA" id="ARBA00023163"/>
    </source>
</evidence>
<feature type="domain" description="Myb-like" evidence="5">
    <location>
        <begin position="486"/>
        <end position="534"/>
    </location>
</feature>
<dbReference type="CDD" id="cd00167">
    <property type="entry name" value="SANT"/>
    <property type="match status" value="7"/>
</dbReference>
<organism evidence="8 9">
    <name type="scientific">Phascolomyces articulosus</name>
    <dbReference type="NCBI Taxonomy" id="60185"/>
    <lineage>
        <taxon>Eukaryota</taxon>
        <taxon>Fungi</taxon>
        <taxon>Fungi incertae sedis</taxon>
        <taxon>Mucoromycota</taxon>
        <taxon>Mucoromycotina</taxon>
        <taxon>Mucoromycetes</taxon>
        <taxon>Mucorales</taxon>
        <taxon>Lichtheimiaceae</taxon>
        <taxon>Phascolomyces</taxon>
    </lineage>
</organism>
<evidence type="ECO:0000313" key="9">
    <source>
        <dbReference type="Proteomes" id="UP001209540"/>
    </source>
</evidence>
<feature type="domain" description="HTH myb-type" evidence="7">
    <location>
        <begin position="430"/>
        <end position="486"/>
    </location>
</feature>
<evidence type="ECO:0000259" key="6">
    <source>
        <dbReference type="PROSITE" id="PS51293"/>
    </source>
</evidence>
<dbReference type="SMART" id="SM00717">
    <property type="entry name" value="SANT"/>
    <property type="match status" value="10"/>
</dbReference>
<dbReference type="GO" id="GO:0001006">
    <property type="term" value="F:RNA polymerase III type 3 promoter sequence-specific DNA binding"/>
    <property type="evidence" value="ECO:0007669"/>
    <property type="project" value="TreeGrafter"/>
</dbReference>
<proteinExistence type="predicted"/>